<keyword evidence="4 7" id="KW-1133">Transmembrane helix</keyword>
<keyword evidence="2" id="KW-0813">Transport</keyword>
<feature type="transmembrane region" description="Helical" evidence="7">
    <location>
        <begin position="380"/>
        <end position="399"/>
    </location>
</feature>
<accession>A0AAD3D0U6</accession>
<proteinExistence type="predicted"/>
<feature type="compositionally biased region" description="Polar residues" evidence="6">
    <location>
        <begin position="501"/>
        <end position="514"/>
    </location>
</feature>
<feature type="domain" description="Major facilitator superfamily (MFS) profile" evidence="8">
    <location>
        <begin position="64"/>
        <end position="484"/>
    </location>
</feature>
<evidence type="ECO:0000313" key="9">
    <source>
        <dbReference type="EMBL" id="GFH55782.1"/>
    </source>
</evidence>
<evidence type="ECO:0000256" key="4">
    <source>
        <dbReference type="ARBA" id="ARBA00022989"/>
    </source>
</evidence>
<dbReference type="EMBL" id="BLLK01000051">
    <property type="protein sequence ID" value="GFH55782.1"/>
    <property type="molecule type" value="Genomic_DNA"/>
</dbReference>
<name>A0AAD3D0U6_9STRA</name>
<organism evidence="9 10">
    <name type="scientific">Chaetoceros tenuissimus</name>
    <dbReference type="NCBI Taxonomy" id="426638"/>
    <lineage>
        <taxon>Eukaryota</taxon>
        <taxon>Sar</taxon>
        <taxon>Stramenopiles</taxon>
        <taxon>Ochrophyta</taxon>
        <taxon>Bacillariophyta</taxon>
        <taxon>Coscinodiscophyceae</taxon>
        <taxon>Chaetocerotophycidae</taxon>
        <taxon>Chaetocerotales</taxon>
        <taxon>Chaetocerotaceae</taxon>
        <taxon>Chaetoceros</taxon>
    </lineage>
</organism>
<dbReference type="InterPro" id="IPR020846">
    <property type="entry name" value="MFS_dom"/>
</dbReference>
<sequence>MTSSEAISTAAGRGDNKNSTSPNHNNSSSTIMSRPLSSNFMPYNEISIDEAVDKIGTGKFQHLLLFAAGTCFMADSMEIMLLSFLTLVLKRDWEWENEDTANTQLASIVAVMFIGALIGTSILGPFGDRKGRKPVLLLASFIISFFGVMTAFCNSVSSLLLVRFAVGFGIGGLTVPFDILAEFLPNESRGRYLLLIEYYWTAGSMLVPLVAYWTLETYDSWKIFVTVCAIPCFISFFAGIFFVPESPRWLVKQGRYDEALDILRKAAVMNGKDPIVIFPPNTRLEKEEEFDSSIRDLFTPRWKSITLLLFVVWTGFAVCYYGVIMVITRIFNGEEQNDDDDIASFDYSAIFISSCAEVIGTAIAICFIDRIGRVPMIVSSYALGGISVFLMCIFVDNFSRSALVSIAFLARICEMVSSTTVWVQTAEIFPTEIRSTGHSATNAVARLGGFVSPYLVAGTTPLPVVGIIFLIVHMIAAFCSARLPETRGQDLGKATDHDLRQSSSHYDTTGTELI</sequence>
<dbReference type="InterPro" id="IPR005828">
    <property type="entry name" value="MFS_sugar_transport-like"/>
</dbReference>
<feature type="transmembrane region" description="Helical" evidence="7">
    <location>
        <begin position="158"/>
        <end position="180"/>
    </location>
</feature>
<comment type="caution">
    <text evidence="9">The sequence shown here is derived from an EMBL/GenBank/DDBJ whole genome shotgun (WGS) entry which is preliminary data.</text>
</comment>
<dbReference type="AlphaFoldDB" id="A0AAD3D0U6"/>
<dbReference type="PROSITE" id="PS50850">
    <property type="entry name" value="MFS"/>
    <property type="match status" value="1"/>
</dbReference>
<evidence type="ECO:0000256" key="6">
    <source>
        <dbReference type="SAM" id="MobiDB-lite"/>
    </source>
</evidence>
<keyword evidence="3 7" id="KW-0812">Transmembrane</keyword>
<evidence type="ECO:0000259" key="8">
    <source>
        <dbReference type="PROSITE" id="PS50850"/>
    </source>
</evidence>
<feature type="transmembrane region" description="Helical" evidence="7">
    <location>
        <begin position="105"/>
        <end position="123"/>
    </location>
</feature>
<dbReference type="SUPFAM" id="SSF103473">
    <property type="entry name" value="MFS general substrate transporter"/>
    <property type="match status" value="1"/>
</dbReference>
<dbReference type="Proteomes" id="UP001054902">
    <property type="component" value="Unassembled WGS sequence"/>
</dbReference>
<comment type="subcellular location">
    <subcellularLocation>
        <location evidence="1">Membrane</location>
        <topology evidence="1">Multi-pass membrane protein</topology>
    </subcellularLocation>
</comment>
<evidence type="ECO:0000256" key="1">
    <source>
        <dbReference type="ARBA" id="ARBA00004141"/>
    </source>
</evidence>
<evidence type="ECO:0000256" key="2">
    <source>
        <dbReference type="ARBA" id="ARBA00022448"/>
    </source>
</evidence>
<dbReference type="InterPro" id="IPR036259">
    <property type="entry name" value="MFS_trans_sf"/>
</dbReference>
<feature type="region of interest" description="Disordered" evidence="6">
    <location>
        <begin position="1"/>
        <end position="33"/>
    </location>
</feature>
<keyword evidence="5 7" id="KW-0472">Membrane</keyword>
<dbReference type="GO" id="GO:0022857">
    <property type="term" value="F:transmembrane transporter activity"/>
    <property type="evidence" value="ECO:0007669"/>
    <property type="project" value="InterPro"/>
</dbReference>
<dbReference type="PANTHER" id="PTHR23511:SF34">
    <property type="entry name" value="SYNAPTIC VESICLE GLYCOPROTEIN 2"/>
    <property type="match status" value="1"/>
</dbReference>
<feature type="compositionally biased region" description="Low complexity" evidence="6">
    <location>
        <begin position="17"/>
        <end position="29"/>
    </location>
</feature>
<reference evidence="9 10" key="1">
    <citation type="journal article" date="2021" name="Sci. Rep.">
        <title>The genome of the diatom Chaetoceros tenuissimus carries an ancient integrated fragment of an extant virus.</title>
        <authorList>
            <person name="Hongo Y."/>
            <person name="Kimura K."/>
            <person name="Takaki Y."/>
            <person name="Yoshida Y."/>
            <person name="Baba S."/>
            <person name="Kobayashi G."/>
            <person name="Nagasaki K."/>
            <person name="Hano T."/>
            <person name="Tomaru Y."/>
        </authorList>
    </citation>
    <scope>NUCLEOTIDE SEQUENCE [LARGE SCALE GENOMIC DNA]</scope>
    <source>
        <strain evidence="9 10">NIES-3715</strain>
    </source>
</reference>
<dbReference type="Gene3D" id="1.20.1250.20">
    <property type="entry name" value="MFS general substrate transporter like domains"/>
    <property type="match status" value="1"/>
</dbReference>
<dbReference type="PANTHER" id="PTHR23511">
    <property type="entry name" value="SYNAPTIC VESICLE GLYCOPROTEIN 2"/>
    <property type="match status" value="1"/>
</dbReference>
<feature type="transmembrane region" description="Helical" evidence="7">
    <location>
        <begin position="135"/>
        <end position="152"/>
    </location>
</feature>
<feature type="transmembrane region" description="Helical" evidence="7">
    <location>
        <begin position="63"/>
        <end position="85"/>
    </location>
</feature>
<dbReference type="CDD" id="cd17316">
    <property type="entry name" value="MFS_SV2_like"/>
    <property type="match status" value="1"/>
</dbReference>
<dbReference type="Pfam" id="PF00083">
    <property type="entry name" value="Sugar_tr"/>
    <property type="match status" value="1"/>
</dbReference>
<evidence type="ECO:0000313" key="10">
    <source>
        <dbReference type="Proteomes" id="UP001054902"/>
    </source>
</evidence>
<feature type="transmembrane region" description="Helical" evidence="7">
    <location>
        <begin position="221"/>
        <end position="243"/>
    </location>
</feature>
<gene>
    <name evidence="9" type="ORF">CTEN210_12258</name>
</gene>
<evidence type="ECO:0000256" key="7">
    <source>
        <dbReference type="SAM" id="Phobius"/>
    </source>
</evidence>
<evidence type="ECO:0000256" key="5">
    <source>
        <dbReference type="ARBA" id="ARBA00023136"/>
    </source>
</evidence>
<evidence type="ECO:0000256" key="3">
    <source>
        <dbReference type="ARBA" id="ARBA00022692"/>
    </source>
</evidence>
<protein>
    <recommendedName>
        <fullName evidence="8">Major facilitator superfamily (MFS) profile domain-containing protein</fullName>
    </recommendedName>
</protein>
<keyword evidence="10" id="KW-1185">Reference proteome</keyword>
<feature type="region of interest" description="Disordered" evidence="6">
    <location>
        <begin position="492"/>
        <end position="514"/>
    </location>
</feature>
<dbReference type="GO" id="GO:0016020">
    <property type="term" value="C:membrane"/>
    <property type="evidence" value="ECO:0007669"/>
    <property type="project" value="UniProtKB-SubCell"/>
</dbReference>
<feature type="transmembrane region" description="Helical" evidence="7">
    <location>
        <begin position="192"/>
        <end position="215"/>
    </location>
</feature>
<feature type="transmembrane region" description="Helical" evidence="7">
    <location>
        <begin position="305"/>
        <end position="327"/>
    </location>
</feature>
<feature type="transmembrane region" description="Helical" evidence="7">
    <location>
        <begin position="347"/>
        <end position="368"/>
    </location>
</feature>